<name>A0A5C0UJB8_9RICK</name>
<gene>
    <name evidence="7" type="ORF">FZC37_02875</name>
</gene>
<evidence type="ECO:0000313" key="7">
    <source>
        <dbReference type="EMBL" id="QEK39850.1"/>
    </source>
</evidence>
<feature type="binding site" evidence="5">
    <location>
        <position position="49"/>
    </location>
    <ligand>
        <name>FAD</name>
        <dbReference type="ChEBI" id="CHEBI:57692"/>
    </ligand>
</feature>
<feature type="binding site" evidence="5">
    <location>
        <position position="36"/>
    </location>
    <ligand>
        <name>FAD</name>
        <dbReference type="ChEBI" id="CHEBI:57692"/>
    </ligand>
</feature>
<sequence>MDSRIKTDVVVIGGGPVGLFSIFQAGMLGMKVNLFDALETLGGQCTALYPKKPIYDIPGHPCIAAEALVKSLIDQAAPFRPVYHLGDMVSELTQERDKWLIKTQSGIECESSVVLIAAGNGSFVPNKPDIKGIDSFELSGSVAYCVKDYSHFDGQVVLIAGGGDSAVDWVNILSGVAKKIFLVHRREKFRCAEESLQKMLKFVDAGIVEICAPYQVYDIMGKGGVVEAVDIASIKEGEVRRLAVDKVLCCFGLKSRLGPIENWGLSVDKGKVMVSYPTCMTNLPGVYAVGDIALYEHKLKLILTGFAEVSFALHDAYAKVFPEKTLRFQYSTTQGVPN</sequence>
<comment type="similarity">
    <text evidence="5">Belongs to the ferredoxin--NADP reductase type 2 family.</text>
</comment>
<dbReference type="PANTHER" id="PTHR48105">
    <property type="entry name" value="THIOREDOXIN REDUCTASE 1-RELATED-RELATED"/>
    <property type="match status" value="1"/>
</dbReference>
<dbReference type="RefSeq" id="WP_148952211.1">
    <property type="nucleotide sequence ID" value="NZ_CP043312.1"/>
</dbReference>
<keyword evidence="2 5" id="KW-0274">FAD</keyword>
<comment type="cofactor">
    <cofactor evidence="5">
        <name>FAD</name>
        <dbReference type="ChEBI" id="CHEBI:57692"/>
    </cofactor>
    <text evidence="5">Binds 1 FAD per subunit.</text>
</comment>
<dbReference type="PRINTS" id="PR00469">
    <property type="entry name" value="PNDRDTASEII"/>
</dbReference>
<dbReference type="InterPro" id="IPR023753">
    <property type="entry name" value="FAD/NAD-binding_dom"/>
</dbReference>
<evidence type="ECO:0000256" key="3">
    <source>
        <dbReference type="ARBA" id="ARBA00022857"/>
    </source>
</evidence>
<evidence type="ECO:0000256" key="5">
    <source>
        <dbReference type="HAMAP-Rule" id="MF_01685"/>
    </source>
</evidence>
<keyword evidence="8" id="KW-1185">Reference proteome</keyword>
<dbReference type="PRINTS" id="PR00368">
    <property type="entry name" value="FADPNR"/>
</dbReference>
<feature type="binding site" evidence="5">
    <location>
        <position position="89"/>
    </location>
    <ligand>
        <name>FAD</name>
        <dbReference type="ChEBI" id="CHEBI:57692"/>
    </ligand>
</feature>
<dbReference type="EC" id="1.18.1.2" evidence="5"/>
<proteinExistence type="inferred from homology"/>
<protein>
    <recommendedName>
        <fullName evidence="5">Ferredoxin--NADP reductase</fullName>
        <shortName evidence="5">FNR</shortName>
        <shortName evidence="5">Fd-NADP(+) reductase</shortName>
        <ecNumber evidence="5">1.18.1.2</ecNumber>
    </recommendedName>
</protein>
<evidence type="ECO:0000313" key="8">
    <source>
        <dbReference type="Proteomes" id="UP000323844"/>
    </source>
</evidence>
<keyword evidence="1 5" id="KW-0285">Flavoprotein</keyword>
<dbReference type="Gene3D" id="3.50.50.60">
    <property type="entry name" value="FAD/NAD(P)-binding domain"/>
    <property type="match status" value="2"/>
</dbReference>
<dbReference type="OrthoDB" id="9806179at2"/>
<keyword evidence="3 5" id="KW-0521">NADP</keyword>
<keyword evidence="4 5" id="KW-0560">Oxidoreductase</keyword>
<evidence type="ECO:0000256" key="1">
    <source>
        <dbReference type="ARBA" id="ARBA00022630"/>
    </source>
</evidence>
<evidence type="ECO:0000259" key="6">
    <source>
        <dbReference type="Pfam" id="PF07992"/>
    </source>
</evidence>
<dbReference type="KEGG" id="snay:FZC37_02875"/>
<accession>A0A5C0UJB8</accession>
<dbReference type="InterPro" id="IPR022890">
    <property type="entry name" value="Fd--NADP_Rdtase_type_2"/>
</dbReference>
<dbReference type="InterPro" id="IPR050097">
    <property type="entry name" value="Ferredoxin-NADP_redctase_2"/>
</dbReference>
<evidence type="ECO:0000256" key="4">
    <source>
        <dbReference type="ARBA" id="ARBA00023002"/>
    </source>
</evidence>
<feature type="binding site" evidence="5">
    <location>
        <position position="332"/>
    </location>
    <ligand>
        <name>FAD</name>
        <dbReference type="ChEBI" id="CHEBI:57692"/>
    </ligand>
</feature>
<dbReference type="InterPro" id="IPR036188">
    <property type="entry name" value="FAD/NAD-bd_sf"/>
</dbReference>
<comment type="caution">
    <text evidence="5">Lacks conserved residue(s) required for the propagation of feature annotation.</text>
</comment>
<dbReference type="EMBL" id="CP043312">
    <property type="protein sequence ID" value="QEK39850.1"/>
    <property type="molecule type" value="Genomic_DNA"/>
</dbReference>
<comment type="subunit">
    <text evidence="5">Homodimer.</text>
</comment>
<dbReference type="GO" id="GO:0050661">
    <property type="term" value="F:NADP binding"/>
    <property type="evidence" value="ECO:0007669"/>
    <property type="project" value="UniProtKB-UniRule"/>
</dbReference>
<organism evidence="7 8">
    <name type="scientific">Candidatus Sneabacter namystus</name>
    <dbReference type="NCBI Taxonomy" id="2601646"/>
    <lineage>
        <taxon>Bacteria</taxon>
        <taxon>Pseudomonadati</taxon>
        <taxon>Pseudomonadota</taxon>
        <taxon>Alphaproteobacteria</taxon>
        <taxon>Rickettsiales</taxon>
        <taxon>Rickettsiaceae</taxon>
        <taxon>Rickettsieae</taxon>
        <taxon>Candidatus Sneabacter</taxon>
    </lineage>
</organism>
<dbReference type="HAMAP" id="MF_01685">
    <property type="entry name" value="FENR2"/>
    <property type="match status" value="1"/>
</dbReference>
<feature type="binding site" evidence="5">
    <location>
        <position position="44"/>
    </location>
    <ligand>
        <name>FAD</name>
        <dbReference type="ChEBI" id="CHEBI:57692"/>
    </ligand>
</feature>
<dbReference type="GO" id="GO:0050660">
    <property type="term" value="F:flavin adenine dinucleotide binding"/>
    <property type="evidence" value="ECO:0007669"/>
    <property type="project" value="UniProtKB-UniRule"/>
</dbReference>
<dbReference type="AlphaFoldDB" id="A0A5C0UJB8"/>
<dbReference type="Pfam" id="PF07992">
    <property type="entry name" value="Pyr_redox_2"/>
    <property type="match status" value="1"/>
</dbReference>
<dbReference type="SUPFAM" id="SSF51905">
    <property type="entry name" value="FAD/NAD(P)-binding domain"/>
    <property type="match status" value="1"/>
</dbReference>
<dbReference type="GO" id="GO:0004324">
    <property type="term" value="F:ferredoxin-NADP+ reductase activity"/>
    <property type="evidence" value="ECO:0007669"/>
    <property type="project" value="UniProtKB-UniRule"/>
</dbReference>
<reference evidence="7 8" key="1">
    <citation type="submission" date="2019-08" db="EMBL/GenBank/DDBJ databases">
        <title>Highly reduced genomes of protist endosymbionts show evolutionary convergence.</title>
        <authorList>
            <person name="George E."/>
            <person name="Husnik F."/>
            <person name="Tashyreva D."/>
            <person name="Prokopchuk G."/>
            <person name="Horak A."/>
            <person name="Kwong W.K."/>
            <person name="Lukes J."/>
            <person name="Keeling P.J."/>
        </authorList>
    </citation>
    <scope>NUCLEOTIDE SEQUENCE [LARGE SCALE GENOMIC DNA]</scope>
    <source>
        <strain evidence="7">1621</strain>
    </source>
</reference>
<feature type="domain" description="FAD/NAD(P)-binding" evidence="6">
    <location>
        <begin position="8"/>
        <end position="301"/>
    </location>
</feature>
<comment type="catalytic activity">
    <reaction evidence="5">
        <text>2 reduced [2Fe-2S]-[ferredoxin] + NADP(+) + H(+) = 2 oxidized [2Fe-2S]-[ferredoxin] + NADPH</text>
        <dbReference type="Rhea" id="RHEA:20125"/>
        <dbReference type="Rhea" id="RHEA-COMP:10000"/>
        <dbReference type="Rhea" id="RHEA-COMP:10001"/>
        <dbReference type="ChEBI" id="CHEBI:15378"/>
        <dbReference type="ChEBI" id="CHEBI:33737"/>
        <dbReference type="ChEBI" id="CHEBI:33738"/>
        <dbReference type="ChEBI" id="CHEBI:57783"/>
        <dbReference type="ChEBI" id="CHEBI:58349"/>
        <dbReference type="EC" id="1.18.1.2"/>
    </reaction>
</comment>
<feature type="binding site" evidence="5">
    <location>
        <position position="291"/>
    </location>
    <ligand>
        <name>FAD</name>
        <dbReference type="ChEBI" id="CHEBI:57692"/>
    </ligand>
</feature>
<dbReference type="Proteomes" id="UP000323844">
    <property type="component" value="Chromosome"/>
</dbReference>
<feature type="binding site" evidence="5">
    <location>
        <position position="123"/>
    </location>
    <ligand>
        <name>FAD</name>
        <dbReference type="ChEBI" id="CHEBI:57692"/>
    </ligand>
</feature>
<evidence type="ECO:0000256" key="2">
    <source>
        <dbReference type="ARBA" id="ARBA00022827"/>
    </source>
</evidence>